<gene>
    <name evidence="4" type="ORF">SPSK_08555</name>
</gene>
<evidence type="ECO:0000313" key="5">
    <source>
        <dbReference type="Proteomes" id="UP000033710"/>
    </source>
</evidence>
<proteinExistence type="predicted"/>
<dbReference type="EMBL" id="AXCR01000007">
    <property type="protein sequence ID" value="KJR85524.1"/>
    <property type="molecule type" value="Genomic_DNA"/>
</dbReference>
<sequence length="776" mass="86609">MPAPFAFPGHYWVFMAAWHQRLLTPTGSDEARGKFFKIEATGTAPEGAAWSQEQVHFQQAREKYVEQRRRRHEDSEGRLHGRRGKWSKRQKGRRIEESKRGESTRESFTRQTPDAIYDFLARHSTGDDEVDDAVYVEEKKRLFIRDPLFAHEAAVTGLPYSATASDGRPFGQTHATTAASIFARELQFKGAVPVLNEASGMLIEVDNFNRLTQHAWATLGTNPERRMARPFSAAIGQPPVLAATKIRAMYVHGNEQPPGLGIVYTDYSTGNNSTIKGQYVMVDENESVVSSWPTRFPFGRYAAHERTCPEGIRATGITTIGFHEASQNLIVTSCTPHLQWEAQAPVLQFFKPDIRDETSLSDDVTWQLGPDGLPNIITPTRSLPLNTNKPVFKIFGKRTVDSVYACSPSPQGHDALCLVGTGDGLRAIDIETVTRLTDVNVRYFIPHPTNHNDRVHIPIDGDDIRCFPPNGLFMHRQRLLGTVTSSQRRPERVQPSLITCVDFVNNHPRLAVAGGRNPVPWLVDLREPSWRPFGTNANALGNSPNAVAHIRSVGEYHVVAAGLWNAMVMYDLRYLKTPRSSSGRTSLIDGKRAGSPAAEPLFRFSDYYNHGRLMGIGFDVDTDLGIVAAAEDHQSTAAGLQGGMGLFSLWNGERLHAPGLWRVQHHPSDIDRVYRPTPDNVNQRLSLVQSISMEETEEARAPFTVVGDSDVHPDTRATWGGDKHTRPHIAALRFSSLPHEGTSLFVGVDARVQKYSIRRGREDVFYGEDEEDKRTT</sequence>
<dbReference type="KEGG" id="ssck:SPSK_08555"/>
<dbReference type="PANTHER" id="PTHR44472">
    <property type="entry name" value="DDB1- AND CUL4-ASSOCIATED FACTOR 4-RELATED"/>
    <property type="match status" value="1"/>
</dbReference>
<dbReference type="GO" id="GO:0080008">
    <property type="term" value="C:Cul4-RING E3 ubiquitin ligase complex"/>
    <property type="evidence" value="ECO:0007669"/>
    <property type="project" value="TreeGrafter"/>
</dbReference>
<accession>A0A0F2M8W8</accession>
<name>A0A0F2M8W8_SPOSC</name>
<protein>
    <submittedName>
        <fullName evidence="4">Uncharacterized protein</fullName>
    </submittedName>
</protein>
<reference evidence="4 5" key="1">
    <citation type="journal article" date="2014" name="BMC Genomics">
        <title>Comparative genomics of the major fungal agents of human and animal Sporotrichosis: Sporothrix schenckii and Sporothrix brasiliensis.</title>
        <authorList>
            <person name="Teixeira M.M."/>
            <person name="de Almeida L.G."/>
            <person name="Kubitschek-Barreira P."/>
            <person name="Alves F.L."/>
            <person name="Kioshima E.S."/>
            <person name="Abadio A.K."/>
            <person name="Fernandes L."/>
            <person name="Derengowski L.S."/>
            <person name="Ferreira K.S."/>
            <person name="Souza R.C."/>
            <person name="Ruiz J.C."/>
            <person name="de Andrade N.C."/>
            <person name="Paes H.C."/>
            <person name="Nicola A.M."/>
            <person name="Albuquerque P."/>
            <person name="Gerber A.L."/>
            <person name="Martins V.P."/>
            <person name="Peconick L.D."/>
            <person name="Neto A.V."/>
            <person name="Chaucanez C.B."/>
            <person name="Silva P.A."/>
            <person name="Cunha O.L."/>
            <person name="de Oliveira F.F."/>
            <person name="dos Santos T.C."/>
            <person name="Barros A.L."/>
            <person name="Soares M.A."/>
            <person name="de Oliveira L.M."/>
            <person name="Marini M.M."/>
            <person name="Villalobos-Duno H."/>
            <person name="Cunha M.M."/>
            <person name="de Hoog S."/>
            <person name="da Silveira J.F."/>
            <person name="Henrissat B."/>
            <person name="Nino-Vega G.A."/>
            <person name="Cisalpino P.S."/>
            <person name="Mora-Montes H.M."/>
            <person name="Almeida S.R."/>
            <person name="Stajich J.E."/>
            <person name="Lopes-Bezerra L.M."/>
            <person name="Vasconcelos A.T."/>
            <person name="Felipe M.S."/>
        </authorList>
    </citation>
    <scope>NUCLEOTIDE SEQUENCE [LARGE SCALE GENOMIC DNA]</scope>
    <source>
        <strain evidence="4 5">1099-18</strain>
    </source>
</reference>
<evidence type="ECO:0000313" key="4">
    <source>
        <dbReference type="EMBL" id="KJR85524.1"/>
    </source>
</evidence>
<dbReference type="GeneID" id="27670425"/>
<keyword evidence="2" id="KW-0677">Repeat</keyword>
<dbReference type="Proteomes" id="UP000033710">
    <property type="component" value="Unassembled WGS sequence"/>
</dbReference>
<feature type="compositionally biased region" description="Basic and acidic residues" evidence="3">
    <location>
        <begin position="63"/>
        <end position="79"/>
    </location>
</feature>
<dbReference type="RefSeq" id="XP_016588200.1">
    <property type="nucleotide sequence ID" value="XM_016735148.1"/>
</dbReference>
<evidence type="ECO:0000256" key="1">
    <source>
        <dbReference type="ARBA" id="ARBA00022574"/>
    </source>
</evidence>
<dbReference type="InterPro" id="IPR011047">
    <property type="entry name" value="Quinoprotein_ADH-like_sf"/>
</dbReference>
<organism evidence="4 5">
    <name type="scientific">Sporothrix schenckii 1099-18</name>
    <dbReference type="NCBI Taxonomy" id="1397361"/>
    <lineage>
        <taxon>Eukaryota</taxon>
        <taxon>Fungi</taxon>
        <taxon>Dikarya</taxon>
        <taxon>Ascomycota</taxon>
        <taxon>Pezizomycotina</taxon>
        <taxon>Sordariomycetes</taxon>
        <taxon>Sordariomycetidae</taxon>
        <taxon>Ophiostomatales</taxon>
        <taxon>Ophiostomataceae</taxon>
        <taxon>Sporothrix</taxon>
    </lineage>
</organism>
<evidence type="ECO:0000256" key="3">
    <source>
        <dbReference type="SAM" id="MobiDB-lite"/>
    </source>
</evidence>
<feature type="compositionally biased region" description="Basic and acidic residues" evidence="3">
    <location>
        <begin position="93"/>
        <end position="108"/>
    </location>
</feature>
<reference evidence="4 5" key="2">
    <citation type="journal article" date="2015" name="Eukaryot. Cell">
        <title>Asexual propagation of a virulent clone complex in a human and feline outbreak of sporotrichosis.</title>
        <authorList>
            <person name="Teixeira Mde M."/>
            <person name="Rodrigues A.M."/>
            <person name="Tsui C.K."/>
            <person name="de Almeida L.G."/>
            <person name="Van Diepeningen A.D."/>
            <person name="van den Ende B.G."/>
            <person name="Fernandes G.F."/>
            <person name="Kano R."/>
            <person name="Hamelin R.C."/>
            <person name="Lopes-Bezerra L.M."/>
            <person name="Vasconcelos A.T."/>
            <person name="de Hoog S."/>
            <person name="de Camargo Z.P."/>
            <person name="Felipe M.S."/>
        </authorList>
    </citation>
    <scope>NUCLEOTIDE SEQUENCE [LARGE SCALE GENOMIC DNA]</scope>
    <source>
        <strain evidence="4 5">1099-18</strain>
    </source>
</reference>
<dbReference type="VEuPathDB" id="FungiDB:SPSK_08555"/>
<feature type="region of interest" description="Disordered" evidence="3">
    <location>
        <begin position="63"/>
        <end position="108"/>
    </location>
</feature>
<dbReference type="AlphaFoldDB" id="A0A0F2M8W8"/>
<dbReference type="InterPro" id="IPR052254">
    <property type="entry name" value="CUL4-DDB1_E3_ligase_receptor"/>
</dbReference>
<dbReference type="SUPFAM" id="SSF50998">
    <property type="entry name" value="Quinoprotein alcohol dehydrogenase-like"/>
    <property type="match status" value="1"/>
</dbReference>
<comment type="caution">
    <text evidence="4">The sequence shown here is derived from an EMBL/GenBank/DDBJ whole genome shotgun (WGS) entry which is preliminary data.</text>
</comment>
<dbReference type="PANTHER" id="PTHR44472:SF1">
    <property type="entry name" value="DDB1 AND CUL4 ASSOCIATED FACTOR 4"/>
    <property type="match status" value="1"/>
</dbReference>
<evidence type="ECO:0000256" key="2">
    <source>
        <dbReference type="ARBA" id="ARBA00022737"/>
    </source>
</evidence>
<dbReference type="OrthoDB" id="4959132at2759"/>
<keyword evidence="1" id="KW-0853">WD repeat</keyword>
<feature type="compositionally biased region" description="Basic residues" evidence="3">
    <location>
        <begin position="80"/>
        <end position="92"/>
    </location>
</feature>